<dbReference type="Gene3D" id="3.30.420.10">
    <property type="entry name" value="Ribonuclease H-like superfamily/Ribonuclease H"/>
    <property type="match status" value="1"/>
</dbReference>
<sequence length="172" mass="19673">MAAQCQVDCGGEIDPVHEGEGLGPAEWCPRGTTQNHACRHRGRHAGKQTMKEPEEKEDTGREKEQEAVKQEESVNREQEEDATGEQEESALREQEENTTREQEECTAREHAMIGFFSWVGFLRELLIDQHMPFMSRLMSQICHILGVKHICTSVFHPKTDRLVERNTSPTDQ</sequence>
<evidence type="ECO:0000313" key="3">
    <source>
        <dbReference type="Proteomes" id="UP001066276"/>
    </source>
</evidence>
<feature type="compositionally biased region" description="Basic and acidic residues" evidence="1">
    <location>
        <begin position="49"/>
        <end position="77"/>
    </location>
</feature>
<dbReference type="InterPro" id="IPR012337">
    <property type="entry name" value="RNaseH-like_sf"/>
</dbReference>
<dbReference type="SUPFAM" id="SSF53098">
    <property type="entry name" value="Ribonuclease H-like"/>
    <property type="match status" value="1"/>
</dbReference>
<feature type="compositionally biased region" description="Basic residues" evidence="1">
    <location>
        <begin position="37"/>
        <end position="46"/>
    </location>
</feature>
<dbReference type="AlphaFoldDB" id="A0AAV7W575"/>
<evidence type="ECO:0000313" key="2">
    <source>
        <dbReference type="EMBL" id="KAJ1208214.1"/>
    </source>
</evidence>
<proteinExistence type="predicted"/>
<accession>A0AAV7W575</accession>
<keyword evidence="3" id="KW-1185">Reference proteome</keyword>
<protein>
    <submittedName>
        <fullName evidence="2">Uncharacterized protein</fullName>
    </submittedName>
</protein>
<dbReference type="GO" id="GO:0003676">
    <property type="term" value="F:nucleic acid binding"/>
    <property type="evidence" value="ECO:0007669"/>
    <property type="project" value="InterPro"/>
</dbReference>
<feature type="compositionally biased region" description="Acidic residues" evidence="1">
    <location>
        <begin position="78"/>
        <end position="88"/>
    </location>
</feature>
<name>A0AAV7W575_PLEWA</name>
<reference evidence="2" key="1">
    <citation type="journal article" date="2022" name="bioRxiv">
        <title>Sequencing and chromosome-scale assembly of the giantPleurodeles waltlgenome.</title>
        <authorList>
            <person name="Brown T."/>
            <person name="Elewa A."/>
            <person name="Iarovenko S."/>
            <person name="Subramanian E."/>
            <person name="Araus A.J."/>
            <person name="Petzold A."/>
            <person name="Susuki M."/>
            <person name="Suzuki K.-i.T."/>
            <person name="Hayashi T."/>
            <person name="Toyoda A."/>
            <person name="Oliveira C."/>
            <person name="Osipova E."/>
            <person name="Leigh N.D."/>
            <person name="Simon A."/>
            <person name="Yun M.H."/>
        </authorList>
    </citation>
    <scope>NUCLEOTIDE SEQUENCE</scope>
    <source>
        <strain evidence="2">20211129_DDA</strain>
        <tissue evidence="2">Liver</tissue>
    </source>
</reference>
<comment type="caution">
    <text evidence="2">The sequence shown here is derived from an EMBL/GenBank/DDBJ whole genome shotgun (WGS) entry which is preliminary data.</text>
</comment>
<organism evidence="2 3">
    <name type="scientific">Pleurodeles waltl</name>
    <name type="common">Iberian ribbed newt</name>
    <dbReference type="NCBI Taxonomy" id="8319"/>
    <lineage>
        <taxon>Eukaryota</taxon>
        <taxon>Metazoa</taxon>
        <taxon>Chordata</taxon>
        <taxon>Craniata</taxon>
        <taxon>Vertebrata</taxon>
        <taxon>Euteleostomi</taxon>
        <taxon>Amphibia</taxon>
        <taxon>Batrachia</taxon>
        <taxon>Caudata</taxon>
        <taxon>Salamandroidea</taxon>
        <taxon>Salamandridae</taxon>
        <taxon>Pleurodelinae</taxon>
        <taxon>Pleurodeles</taxon>
    </lineage>
</organism>
<dbReference type="Proteomes" id="UP001066276">
    <property type="component" value="Chromosome 1_2"/>
</dbReference>
<dbReference type="EMBL" id="JANPWB010000002">
    <property type="protein sequence ID" value="KAJ1208214.1"/>
    <property type="molecule type" value="Genomic_DNA"/>
</dbReference>
<gene>
    <name evidence="2" type="ORF">NDU88_003600</name>
</gene>
<feature type="region of interest" description="Disordered" evidence="1">
    <location>
        <begin position="1"/>
        <end position="105"/>
    </location>
</feature>
<dbReference type="InterPro" id="IPR036397">
    <property type="entry name" value="RNaseH_sf"/>
</dbReference>
<feature type="compositionally biased region" description="Basic and acidic residues" evidence="1">
    <location>
        <begin position="89"/>
        <end position="105"/>
    </location>
</feature>
<evidence type="ECO:0000256" key="1">
    <source>
        <dbReference type="SAM" id="MobiDB-lite"/>
    </source>
</evidence>